<gene>
    <name evidence="6" type="primary">PTRH2</name>
    <name evidence="6" type="ORF">SDJN03_02469</name>
</gene>
<dbReference type="InterPro" id="IPR039292">
    <property type="entry name" value="SICKLE"/>
</dbReference>
<comment type="similarity">
    <text evidence="3">Belongs to the PTH2 family.</text>
</comment>
<evidence type="ECO:0000256" key="2">
    <source>
        <dbReference type="ARBA" id="ARBA00022801"/>
    </source>
</evidence>
<sequence>MRMEASQADVANFVETSLPNHLSNPLVDSSANMLGQSEPCTAPRFDYYTNPMAAFSSSKKRGNQTVSHDYVPSHLNSSPDAYVPSHLNSSPDVYVPSNFPGMRNPEMSPSAPHQFHQHSPDQRFYARGYSGSGGHGSPAMPRPFPMDQRSPNMWGGPRSPYVNHFPGPPPRGMNSPRGPFVNQFPSQLPRDMSSPSFVSGPRGNSYPNQTQDMVNHLSPSPSPGYQGSSSPGGGSHGHRGNMTPSPRFGSGRGFGSHGHRFSSDESSRPEQFYNPSMLEDPWKVLQPGIWRPVAPLRSSANSSESWISKFNSKKARVSDASSGRSGSQPSLAEYLAASFNEAANNTPGECILNSSLFEQSHILGADRLLNAIIKLHRHSTPGFLLLELEFVGAGCLVLGYCIGSKYPPRIFIKAKLAKSNESSRSGKKGKPKEPLEVENLADILEDFKMVLVVRNDLKMGKGKIAAQCSHATLGLYKKLHYRAPKALNRWEMCAQPKVVLKIESEEDMLVLQERAKSLKLPTHITIDAGRTQIAPNSRTVMAILGPVEVVDDVTGGLKLL</sequence>
<dbReference type="InterPro" id="IPR002833">
    <property type="entry name" value="PTH2"/>
</dbReference>
<evidence type="ECO:0000256" key="5">
    <source>
        <dbReference type="SAM" id="MobiDB-lite"/>
    </source>
</evidence>
<dbReference type="EC" id="3.1.1.29" evidence="1"/>
<dbReference type="Proteomes" id="UP000685013">
    <property type="component" value="Chromosome 2"/>
</dbReference>
<comment type="catalytic activity">
    <reaction evidence="4">
        <text>an N-acyl-L-alpha-aminoacyl-tRNA + H2O = an N-acyl-L-amino acid + a tRNA + H(+)</text>
        <dbReference type="Rhea" id="RHEA:54448"/>
        <dbReference type="Rhea" id="RHEA-COMP:10123"/>
        <dbReference type="Rhea" id="RHEA-COMP:13883"/>
        <dbReference type="ChEBI" id="CHEBI:15377"/>
        <dbReference type="ChEBI" id="CHEBI:15378"/>
        <dbReference type="ChEBI" id="CHEBI:59874"/>
        <dbReference type="ChEBI" id="CHEBI:78442"/>
        <dbReference type="ChEBI" id="CHEBI:138191"/>
        <dbReference type="EC" id="3.1.1.29"/>
    </reaction>
</comment>
<evidence type="ECO:0000256" key="4">
    <source>
        <dbReference type="ARBA" id="ARBA00048707"/>
    </source>
</evidence>
<reference evidence="6 7" key="1">
    <citation type="journal article" date="2021" name="Hortic Res">
        <title>The domestication of Cucurbita argyrosperma as revealed by the genome of its wild relative.</title>
        <authorList>
            <person name="Barrera-Redondo J."/>
            <person name="Sanchez-de la Vega G."/>
            <person name="Aguirre-Liguori J.A."/>
            <person name="Castellanos-Morales G."/>
            <person name="Gutierrez-Guerrero Y.T."/>
            <person name="Aguirre-Dugua X."/>
            <person name="Aguirre-Planter E."/>
            <person name="Tenaillon M.I."/>
            <person name="Lira-Saade R."/>
            <person name="Eguiarte L.E."/>
        </authorList>
    </citation>
    <scope>NUCLEOTIDE SEQUENCE [LARGE SCALE GENOMIC DNA]</scope>
    <source>
        <strain evidence="6">JBR-2021</strain>
    </source>
</reference>
<evidence type="ECO:0000313" key="7">
    <source>
        <dbReference type="Proteomes" id="UP000685013"/>
    </source>
</evidence>
<dbReference type="GO" id="GO:0000398">
    <property type="term" value="P:mRNA splicing, via spliceosome"/>
    <property type="evidence" value="ECO:0007669"/>
    <property type="project" value="InterPro"/>
</dbReference>
<dbReference type="FunFam" id="3.40.1490.10:FF:000002">
    <property type="entry name" value="Peptidyl-tRNA hydrolase 2, mitochondrial"/>
    <property type="match status" value="1"/>
</dbReference>
<evidence type="ECO:0000313" key="6">
    <source>
        <dbReference type="EMBL" id="KAG6605152.1"/>
    </source>
</evidence>
<dbReference type="PANTHER" id="PTHR36054:SF2">
    <property type="entry name" value="PROTEIN SICKLE"/>
    <property type="match status" value="1"/>
</dbReference>
<organism evidence="6 7">
    <name type="scientific">Cucurbita argyrosperma subsp. sororia</name>
    <dbReference type="NCBI Taxonomy" id="37648"/>
    <lineage>
        <taxon>Eukaryota</taxon>
        <taxon>Viridiplantae</taxon>
        <taxon>Streptophyta</taxon>
        <taxon>Embryophyta</taxon>
        <taxon>Tracheophyta</taxon>
        <taxon>Spermatophyta</taxon>
        <taxon>Magnoliopsida</taxon>
        <taxon>eudicotyledons</taxon>
        <taxon>Gunneridae</taxon>
        <taxon>Pentapetalae</taxon>
        <taxon>rosids</taxon>
        <taxon>fabids</taxon>
        <taxon>Cucurbitales</taxon>
        <taxon>Cucurbitaceae</taxon>
        <taxon>Cucurbiteae</taxon>
        <taxon>Cucurbita</taxon>
    </lineage>
</organism>
<evidence type="ECO:0000256" key="1">
    <source>
        <dbReference type="ARBA" id="ARBA00013260"/>
    </source>
</evidence>
<accession>A0AAV6NZC3</accession>
<dbReference type="GO" id="GO:0004045">
    <property type="term" value="F:peptidyl-tRNA hydrolase activity"/>
    <property type="evidence" value="ECO:0007669"/>
    <property type="project" value="UniProtKB-EC"/>
</dbReference>
<dbReference type="NCBIfam" id="TIGR00283">
    <property type="entry name" value="arch_pth2"/>
    <property type="match status" value="1"/>
</dbReference>
<evidence type="ECO:0000256" key="3">
    <source>
        <dbReference type="ARBA" id="ARBA00038050"/>
    </source>
</evidence>
<dbReference type="Pfam" id="PF15502">
    <property type="entry name" value="MPLKIP"/>
    <property type="match status" value="1"/>
</dbReference>
<keyword evidence="2 6" id="KW-0378">Hydrolase</keyword>
<feature type="region of interest" description="Disordered" evidence="5">
    <location>
        <begin position="103"/>
        <end position="274"/>
    </location>
</feature>
<protein>
    <recommendedName>
        <fullName evidence="1">peptidyl-tRNA hydrolase</fullName>
        <ecNumber evidence="1">3.1.1.29</ecNumber>
    </recommendedName>
</protein>
<keyword evidence="7" id="KW-1185">Reference proteome</keyword>
<dbReference type="Pfam" id="PF01981">
    <property type="entry name" value="PTH2"/>
    <property type="match status" value="1"/>
</dbReference>
<dbReference type="CDD" id="cd02430">
    <property type="entry name" value="PTH2"/>
    <property type="match status" value="1"/>
</dbReference>
<dbReference type="EMBL" id="JAGKQH010000002">
    <property type="protein sequence ID" value="KAG6605152.1"/>
    <property type="molecule type" value="Genomic_DNA"/>
</dbReference>
<comment type="caution">
    <text evidence="6">The sequence shown here is derived from an EMBL/GenBank/DDBJ whole genome shotgun (WGS) entry which is preliminary data.</text>
</comment>
<proteinExistence type="inferred from homology"/>
<name>A0AAV6NZC3_9ROSI</name>
<feature type="non-terminal residue" evidence="6">
    <location>
        <position position="1"/>
    </location>
</feature>
<dbReference type="InterPro" id="IPR028265">
    <property type="entry name" value="TTDN1/SICKLE"/>
</dbReference>
<dbReference type="AlphaFoldDB" id="A0AAV6NZC3"/>
<dbReference type="PANTHER" id="PTHR36054">
    <property type="entry name" value="PROTEIN SICKLE"/>
    <property type="match status" value="1"/>
</dbReference>
<dbReference type="GO" id="GO:0035196">
    <property type="term" value="P:miRNA processing"/>
    <property type="evidence" value="ECO:0007669"/>
    <property type="project" value="InterPro"/>
</dbReference>